<comment type="caution">
    <text evidence="10">The sequence shown here is derived from an EMBL/GenBank/DDBJ whole genome shotgun (WGS) entry which is preliminary data.</text>
</comment>
<evidence type="ECO:0000256" key="1">
    <source>
        <dbReference type="ARBA" id="ARBA00001974"/>
    </source>
</evidence>
<evidence type="ECO:0000256" key="8">
    <source>
        <dbReference type="SAM" id="Phobius"/>
    </source>
</evidence>
<dbReference type="Pfam" id="PF01494">
    <property type="entry name" value="FAD_binding_3"/>
    <property type="match status" value="1"/>
</dbReference>
<dbReference type="PRINTS" id="PR00420">
    <property type="entry name" value="RNGMNOXGNASE"/>
</dbReference>
<dbReference type="SUPFAM" id="SSF51905">
    <property type="entry name" value="FAD/NAD(P)-binding domain"/>
    <property type="match status" value="1"/>
</dbReference>
<comment type="cofactor">
    <cofactor evidence="1">
        <name>FAD</name>
        <dbReference type="ChEBI" id="CHEBI:57692"/>
    </cofactor>
</comment>
<keyword evidence="7" id="KW-0503">Monooxygenase</keyword>
<keyword evidence="8" id="KW-0472">Membrane</keyword>
<evidence type="ECO:0000256" key="4">
    <source>
        <dbReference type="ARBA" id="ARBA00022630"/>
    </source>
</evidence>
<dbReference type="InterPro" id="IPR002938">
    <property type="entry name" value="FAD-bd"/>
</dbReference>
<evidence type="ECO:0000256" key="7">
    <source>
        <dbReference type="ARBA" id="ARBA00023033"/>
    </source>
</evidence>
<keyword evidence="5" id="KW-0274">FAD</keyword>
<comment type="pathway">
    <text evidence="2">Cofactor biosynthesis; ubiquinone biosynthesis.</text>
</comment>
<sequence length="433" mass="47251">MSATDSVLNAQNESPSEADIVIVGGGMVGLCLALMLGKACRHWQIRLIETFPFPTSGTNALYQPSFDARSSAIAAGSKDMFERLGVWHKLKLHATEVATVHVSDKGHIGGSTMTAEEYDEPALGYVIDNKWLGQCLFDAVSQLESVQIQAPASVSNIKAVSEGYRLSVTDSNDDREHSLKTRLLVLADGANSQLKKTLGIDLDVKDYQQTAIIANVGFSQPHCGVAFERFTANGPMAILPRGESGKAREGALIWTMPHQAVDKLLNSSEEEFLSRLQEAFGDRLGRFTRIGEKSHYPLKLYQASEQVRGHLAIMGNAAHALHPVAGQGFNLSVRDCALLTDTLHKNWLQSDSPFANLTCMQQYLRSRQSDQFTTIQFSHWLPKLFSTSALPAAAARGAGLLGLELLPLGKKQLAQQSMGRVGRRANFGALFER</sequence>
<organism evidence="10 11">
    <name type="scientific">Sessilibacter corallicola</name>
    <dbReference type="NCBI Taxonomy" id="2904075"/>
    <lineage>
        <taxon>Bacteria</taxon>
        <taxon>Pseudomonadati</taxon>
        <taxon>Pseudomonadota</taxon>
        <taxon>Gammaproteobacteria</taxon>
        <taxon>Cellvibrionales</taxon>
        <taxon>Cellvibrionaceae</taxon>
        <taxon>Sessilibacter</taxon>
    </lineage>
</organism>
<keyword evidence="11" id="KW-1185">Reference proteome</keyword>
<dbReference type="InterPro" id="IPR036188">
    <property type="entry name" value="FAD/NAD-bd_sf"/>
</dbReference>
<gene>
    <name evidence="10" type="primary">ubiH</name>
    <name evidence="10" type="ORF">NBRC116591_08590</name>
</gene>
<dbReference type="EMBL" id="BAABWN010000002">
    <property type="protein sequence ID" value="GAA6167049.1"/>
    <property type="molecule type" value="Genomic_DNA"/>
</dbReference>
<feature type="transmembrane region" description="Helical" evidence="8">
    <location>
        <begin position="20"/>
        <end position="37"/>
    </location>
</feature>
<dbReference type="InterPro" id="IPR051205">
    <property type="entry name" value="UbiH/COQ6_monooxygenase"/>
</dbReference>
<feature type="domain" description="FAD-binding" evidence="9">
    <location>
        <begin position="18"/>
        <end position="343"/>
    </location>
</feature>
<evidence type="ECO:0000256" key="2">
    <source>
        <dbReference type="ARBA" id="ARBA00004749"/>
    </source>
</evidence>
<evidence type="ECO:0000256" key="6">
    <source>
        <dbReference type="ARBA" id="ARBA00023002"/>
    </source>
</evidence>
<evidence type="ECO:0000313" key="10">
    <source>
        <dbReference type="EMBL" id="GAA6167049.1"/>
    </source>
</evidence>
<name>A0ABQ0A5X0_9GAMM</name>
<evidence type="ECO:0000256" key="5">
    <source>
        <dbReference type="ARBA" id="ARBA00022827"/>
    </source>
</evidence>
<dbReference type="NCBIfam" id="NF004356">
    <property type="entry name" value="PRK05732.1"/>
    <property type="match status" value="1"/>
</dbReference>
<dbReference type="Proteomes" id="UP001465153">
    <property type="component" value="Unassembled WGS sequence"/>
</dbReference>
<keyword evidence="8" id="KW-1133">Transmembrane helix</keyword>
<reference evidence="10 11" key="1">
    <citation type="submission" date="2024-04" db="EMBL/GenBank/DDBJ databases">
        <title>Draft genome sequence of Sessilibacter corallicola NBRC 116591.</title>
        <authorList>
            <person name="Miyakawa T."/>
            <person name="Kusuya Y."/>
            <person name="Miura T."/>
        </authorList>
    </citation>
    <scope>NUCLEOTIDE SEQUENCE [LARGE SCALE GENOMIC DNA]</scope>
    <source>
        <strain evidence="10 11">KU-00831-HH</strain>
    </source>
</reference>
<dbReference type="InterPro" id="IPR010971">
    <property type="entry name" value="UbiH/COQ6"/>
</dbReference>
<dbReference type="NCBIfam" id="TIGR01984">
    <property type="entry name" value="UbiH"/>
    <property type="match status" value="1"/>
</dbReference>
<dbReference type="InterPro" id="IPR011295">
    <property type="entry name" value="UbiH"/>
</dbReference>
<keyword evidence="8" id="KW-0812">Transmembrane</keyword>
<dbReference type="NCBIfam" id="TIGR01988">
    <property type="entry name" value="Ubi-OHases"/>
    <property type="match status" value="1"/>
</dbReference>
<dbReference type="PANTHER" id="PTHR43876">
    <property type="entry name" value="UBIQUINONE BIOSYNTHESIS MONOOXYGENASE COQ6, MITOCHONDRIAL"/>
    <property type="match status" value="1"/>
</dbReference>
<dbReference type="PANTHER" id="PTHR43876:SF8">
    <property type="entry name" value="2-OCTAPRENYL-6-METHOXYPHENOL HYDROXYLASE"/>
    <property type="match status" value="1"/>
</dbReference>
<evidence type="ECO:0000259" key="9">
    <source>
        <dbReference type="Pfam" id="PF01494"/>
    </source>
</evidence>
<proteinExistence type="inferred from homology"/>
<protein>
    <submittedName>
        <fullName evidence="10">2-octaprenyl-6-methoxyphenyl hydroxylase</fullName>
    </submittedName>
</protein>
<comment type="similarity">
    <text evidence="3">Belongs to the UbiH/COQ6 family.</text>
</comment>
<keyword evidence="6" id="KW-0560">Oxidoreductase</keyword>
<dbReference type="RefSeq" id="WP_233087888.1">
    <property type="nucleotide sequence ID" value="NZ_BAABWN010000002.1"/>
</dbReference>
<evidence type="ECO:0000313" key="11">
    <source>
        <dbReference type="Proteomes" id="UP001465153"/>
    </source>
</evidence>
<evidence type="ECO:0000256" key="3">
    <source>
        <dbReference type="ARBA" id="ARBA00005349"/>
    </source>
</evidence>
<dbReference type="Gene3D" id="3.50.50.60">
    <property type="entry name" value="FAD/NAD(P)-binding domain"/>
    <property type="match status" value="2"/>
</dbReference>
<keyword evidence="4" id="KW-0285">Flavoprotein</keyword>
<accession>A0ABQ0A5X0</accession>